<protein>
    <submittedName>
        <fullName evidence="4">Uncharacterized protein</fullName>
    </submittedName>
</protein>
<evidence type="ECO:0000259" key="2">
    <source>
        <dbReference type="Pfam" id="PF00126"/>
    </source>
</evidence>
<organism evidence="4 5">
    <name type="scientific">Methylobacterium symbioticum</name>
    <dbReference type="NCBI Taxonomy" id="2584084"/>
    <lineage>
        <taxon>Bacteria</taxon>
        <taxon>Pseudomonadati</taxon>
        <taxon>Pseudomonadota</taxon>
        <taxon>Alphaproteobacteria</taxon>
        <taxon>Hyphomicrobiales</taxon>
        <taxon>Methylobacteriaceae</taxon>
        <taxon>Methylobacterium</taxon>
    </lineage>
</organism>
<dbReference type="PANTHER" id="PTHR38431:SF1">
    <property type="entry name" value="BLL2305 PROTEIN"/>
    <property type="match status" value="1"/>
</dbReference>
<sequence>MNPVADERAVRVALGLGGSVGIGAGRLDLPDLMATLAAIERTGSVQGLADALGLSYRTAWARLQAFEATLGQPLVRKVRGHGSALTEAGRALADALAEAQRSLDAALGREARALEHRLTRLVSGETALLRVAGSHDPLLVETVAGRAGCELSVLGSSEAVRQVLAGQADIAGFHCGALAPEAAGPPFSTVWASDGLLLRPVFEREQGLLLAPGNPLNIHGIADLASGRARYVNRQKGSGTRLWFDRLLAAAAIPPAAIRGYGVEEFTHQAVAAVIACGEADAGLGARAAAERLGLAFLPVGWEVYYLAANRSLGAEILDDLAADLTRRAGRSTGYRPPGAEPGGVGEPVAAGF</sequence>
<dbReference type="Proteomes" id="UP000410984">
    <property type="component" value="Unassembled WGS sequence"/>
</dbReference>
<feature type="domain" description="PBP" evidence="3">
    <location>
        <begin position="149"/>
        <end position="312"/>
    </location>
</feature>
<dbReference type="Pfam" id="PF12727">
    <property type="entry name" value="PBP_like"/>
    <property type="match status" value="1"/>
</dbReference>
<feature type="region of interest" description="Disordered" evidence="1">
    <location>
        <begin position="331"/>
        <end position="353"/>
    </location>
</feature>
<dbReference type="InterPro" id="IPR024370">
    <property type="entry name" value="PBP_domain"/>
</dbReference>
<dbReference type="InterPro" id="IPR036390">
    <property type="entry name" value="WH_DNA-bd_sf"/>
</dbReference>
<dbReference type="Gene3D" id="1.10.10.10">
    <property type="entry name" value="Winged helix-like DNA-binding domain superfamily/Winged helix DNA-binding domain"/>
    <property type="match status" value="1"/>
</dbReference>
<feature type="domain" description="HTH lysR-type" evidence="2">
    <location>
        <begin position="32"/>
        <end position="90"/>
    </location>
</feature>
<proteinExistence type="predicted"/>
<dbReference type="InterPro" id="IPR000847">
    <property type="entry name" value="LysR_HTH_N"/>
</dbReference>
<evidence type="ECO:0000256" key="1">
    <source>
        <dbReference type="SAM" id="MobiDB-lite"/>
    </source>
</evidence>
<dbReference type="SUPFAM" id="SSF46785">
    <property type="entry name" value="Winged helix' DNA-binding domain"/>
    <property type="match status" value="1"/>
</dbReference>
<dbReference type="PANTHER" id="PTHR38431">
    <property type="entry name" value="BLL2305 PROTEIN"/>
    <property type="match status" value="1"/>
</dbReference>
<evidence type="ECO:0000259" key="3">
    <source>
        <dbReference type="Pfam" id="PF12727"/>
    </source>
</evidence>
<evidence type="ECO:0000313" key="4">
    <source>
        <dbReference type="EMBL" id="VUD74801.1"/>
    </source>
</evidence>
<dbReference type="InterPro" id="IPR036388">
    <property type="entry name" value="WH-like_DNA-bd_sf"/>
</dbReference>
<dbReference type="SUPFAM" id="SSF53850">
    <property type="entry name" value="Periplasmic binding protein-like II"/>
    <property type="match status" value="1"/>
</dbReference>
<accession>A0A509EKX8</accession>
<evidence type="ECO:0000313" key="5">
    <source>
        <dbReference type="Proteomes" id="UP000410984"/>
    </source>
</evidence>
<dbReference type="RefSeq" id="WP_185157026.1">
    <property type="nucleotide sequence ID" value="NZ_CABFPH010000159.1"/>
</dbReference>
<dbReference type="GO" id="GO:0003700">
    <property type="term" value="F:DNA-binding transcription factor activity"/>
    <property type="evidence" value="ECO:0007669"/>
    <property type="project" value="InterPro"/>
</dbReference>
<reference evidence="4 5" key="1">
    <citation type="submission" date="2019-06" db="EMBL/GenBank/DDBJ databases">
        <authorList>
            <person name="Rodrigo-Torres L."/>
            <person name="Arahal R. D."/>
            <person name="Lucena T."/>
        </authorList>
    </citation>
    <scope>NUCLEOTIDE SEQUENCE [LARGE SCALE GENOMIC DNA]</scope>
    <source>
        <strain evidence="4 5">SB0023/3</strain>
    </source>
</reference>
<name>A0A509EKX8_9HYPH</name>
<dbReference type="AlphaFoldDB" id="A0A509EKX8"/>
<dbReference type="Pfam" id="PF00126">
    <property type="entry name" value="HTH_1"/>
    <property type="match status" value="1"/>
</dbReference>
<dbReference type="EMBL" id="CABFPH010000159">
    <property type="protein sequence ID" value="VUD74801.1"/>
    <property type="molecule type" value="Genomic_DNA"/>
</dbReference>
<keyword evidence="5" id="KW-1185">Reference proteome</keyword>
<gene>
    <name evidence="4" type="ORF">MET9862_05434</name>
</gene>